<evidence type="ECO:0000256" key="1">
    <source>
        <dbReference type="SAM" id="MobiDB-lite"/>
    </source>
</evidence>
<comment type="caution">
    <text evidence="2">The sequence shown here is derived from an EMBL/GenBank/DDBJ whole genome shotgun (WGS) entry which is preliminary data.</text>
</comment>
<protein>
    <submittedName>
        <fullName evidence="2">Uncharacterized protein</fullName>
    </submittedName>
</protein>
<dbReference type="EMBL" id="DXCO01000018">
    <property type="protein sequence ID" value="HIY77815.1"/>
    <property type="molecule type" value="Genomic_DNA"/>
</dbReference>
<accession>A0A9D1Z7Y1</accession>
<proteinExistence type="predicted"/>
<sequence>MKRKLITIISTLLACLFALGIFAGCDFVSVNNRRDMEQVVATVNISNDETALGEMFGTLFGEDFEWNEGVKNDLSNIVSTDEVYKRDLIAYFINYGYNYISSGSSYGETFDLLMDTLVSRKIMVQYAIIYYLNEGQVVVDRDSVDKDLRDQYPSAGEGSEGVITKSGLTAEGYLAAKNTEGLSEDERVVESLKYFLTDEEIKLAEYTLRVTVNNAIDSYEEEIIAQESGSDTSGTETDRTTPTGANETKETYYPKTSDGGIDYDIYTGSNKVSDCGEYEKVDGSTPISRKKAYNRFISSLKSNYLVESGENTSDFYSLGYYDVELKTQFEQTLINKFMDTLSVRIADQLSNDELNNRYTAMLGTQKTTADSASSSEFTTTMDSMSDSSFVLYSPSSGYGFVYNILLPFSSSQSNYLTAIKNSNTESAYLTARNAMLLNITATDQRSSWFNGSEDYSYKAEAGSYYDNGNVEGDRYLFFEDSYTKGDGIDKYYGQYPYNGEVSKDGDTYTLVPNKITIKDFMDELSGYLAHVDSGLTLTGNYVDDETFRSTDFTNEDGDLDYSQAIYYRGAVNLGTVDYDNFLNEESSSYKAISAVNELMFAYSTDTGCFNTYLGYSIAAEGYTTSYVEEFRYAAQQAIKEGAGTVYVVGTDFGWHILYVSMTLSEGEIYGGYNPDEKSVEGTFSYNFYQSVKSAALSEYTSDMQNRVLEILNNDTIVKLYESRYSDLSNLG</sequence>
<evidence type="ECO:0000313" key="2">
    <source>
        <dbReference type="EMBL" id="HIY77815.1"/>
    </source>
</evidence>
<reference evidence="2" key="1">
    <citation type="journal article" date="2021" name="PeerJ">
        <title>Extensive microbial diversity within the chicken gut microbiome revealed by metagenomics and culture.</title>
        <authorList>
            <person name="Gilroy R."/>
            <person name="Ravi A."/>
            <person name="Getino M."/>
            <person name="Pursley I."/>
            <person name="Horton D.L."/>
            <person name="Alikhan N.F."/>
            <person name="Baker D."/>
            <person name="Gharbi K."/>
            <person name="Hall N."/>
            <person name="Watson M."/>
            <person name="Adriaenssens E.M."/>
            <person name="Foster-Nyarko E."/>
            <person name="Jarju S."/>
            <person name="Secka A."/>
            <person name="Antonio M."/>
            <person name="Oren A."/>
            <person name="Chaudhuri R.R."/>
            <person name="La Ragione R."/>
            <person name="Hildebrand F."/>
            <person name="Pallen M.J."/>
        </authorList>
    </citation>
    <scope>NUCLEOTIDE SEQUENCE</scope>
    <source>
        <strain evidence="2">CHK199-9574</strain>
    </source>
</reference>
<gene>
    <name evidence="2" type="ORF">H9728_02105</name>
</gene>
<evidence type="ECO:0000313" key="3">
    <source>
        <dbReference type="Proteomes" id="UP000824135"/>
    </source>
</evidence>
<feature type="compositionally biased region" description="Polar residues" evidence="1">
    <location>
        <begin position="227"/>
        <end position="246"/>
    </location>
</feature>
<feature type="region of interest" description="Disordered" evidence="1">
    <location>
        <begin position="225"/>
        <end position="255"/>
    </location>
</feature>
<dbReference type="PROSITE" id="PS51257">
    <property type="entry name" value="PROKAR_LIPOPROTEIN"/>
    <property type="match status" value="1"/>
</dbReference>
<organism evidence="2 3">
    <name type="scientific">Candidatus Borkfalkia excrementavium</name>
    <dbReference type="NCBI Taxonomy" id="2838505"/>
    <lineage>
        <taxon>Bacteria</taxon>
        <taxon>Bacillati</taxon>
        <taxon>Bacillota</taxon>
        <taxon>Clostridia</taxon>
        <taxon>Christensenellales</taxon>
        <taxon>Christensenellaceae</taxon>
        <taxon>Candidatus Borkfalkia</taxon>
    </lineage>
</organism>
<dbReference type="Proteomes" id="UP000824135">
    <property type="component" value="Unassembled WGS sequence"/>
</dbReference>
<dbReference type="AlphaFoldDB" id="A0A9D1Z7Y1"/>
<name>A0A9D1Z7Y1_9FIRM</name>
<reference evidence="2" key="2">
    <citation type="submission" date="2021-04" db="EMBL/GenBank/DDBJ databases">
        <authorList>
            <person name="Gilroy R."/>
        </authorList>
    </citation>
    <scope>NUCLEOTIDE SEQUENCE</scope>
    <source>
        <strain evidence="2">CHK199-9574</strain>
    </source>
</reference>